<dbReference type="InterPro" id="IPR013702">
    <property type="entry name" value="FIST_domain_N"/>
</dbReference>
<evidence type="ECO:0000313" key="3">
    <source>
        <dbReference type="EMBL" id="HGL17103.1"/>
    </source>
</evidence>
<evidence type="ECO:0008006" key="4">
    <source>
        <dbReference type="Google" id="ProtNLM"/>
    </source>
</evidence>
<dbReference type="InterPro" id="IPR019494">
    <property type="entry name" value="FIST_C"/>
</dbReference>
<dbReference type="EMBL" id="DTDJ01000018">
    <property type="protein sequence ID" value="HGL17103.1"/>
    <property type="molecule type" value="Genomic_DNA"/>
</dbReference>
<reference evidence="3" key="1">
    <citation type="journal article" date="2020" name="mSystems">
        <title>Genome- and Community-Level Interaction Insights into Carbon Utilization and Element Cycling Functions of Hydrothermarchaeota in Hydrothermal Sediment.</title>
        <authorList>
            <person name="Zhou Z."/>
            <person name="Liu Y."/>
            <person name="Xu W."/>
            <person name="Pan J."/>
            <person name="Luo Z.H."/>
            <person name="Li M."/>
        </authorList>
    </citation>
    <scope>NUCLEOTIDE SEQUENCE [LARGE SCALE GENOMIC DNA]</scope>
    <source>
        <strain evidence="3">SpSt-69</strain>
    </source>
</reference>
<proteinExistence type="predicted"/>
<dbReference type="Pfam" id="PF08495">
    <property type="entry name" value="FIST"/>
    <property type="match status" value="1"/>
</dbReference>
<protein>
    <recommendedName>
        <fullName evidence="4">Histidine kinase</fullName>
    </recommendedName>
</protein>
<feature type="domain" description="FIST C-domain" evidence="2">
    <location>
        <begin position="262"/>
        <end position="406"/>
    </location>
</feature>
<evidence type="ECO:0000259" key="2">
    <source>
        <dbReference type="SMART" id="SM01204"/>
    </source>
</evidence>
<evidence type="ECO:0000259" key="1">
    <source>
        <dbReference type="SMART" id="SM00897"/>
    </source>
</evidence>
<dbReference type="AlphaFoldDB" id="A0A7V3ZWR8"/>
<dbReference type="SMART" id="SM01204">
    <property type="entry name" value="FIST_C"/>
    <property type="match status" value="1"/>
</dbReference>
<comment type="caution">
    <text evidence="3">The sequence shown here is derived from an EMBL/GenBank/DDBJ whole genome shotgun (WGS) entry which is preliminary data.</text>
</comment>
<dbReference type="Pfam" id="PF10442">
    <property type="entry name" value="FIST_C"/>
    <property type="match status" value="1"/>
</dbReference>
<organism evidence="3">
    <name type="scientific">candidate division WOR-3 bacterium</name>
    <dbReference type="NCBI Taxonomy" id="2052148"/>
    <lineage>
        <taxon>Bacteria</taxon>
        <taxon>Bacteria division WOR-3</taxon>
    </lineage>
</organism>
<feature type="domain" description="FIST" evidence="1">
    <location>
        <begin position="59"/>
        <end position="261"/>
    </location>
</feature>
<sequence>MQREPTIPKIGIGKGSEEEVQRGPILVTGMTTGVSQDPSPWKAGVQAGKAAFEKLSKTKPDFAFIFATSGYDLEPVVKGVLQSIGKDVPYFAAKILGTLFTENSILNNGVAVAIVKSDSYKFTYSIGTNVHQGLHSALEKACIPVLDQIKARKIEGFEHLNLFLLLDSYVNGDILVTELSRIVDRYDPSITFYGGILDYAELSKDCQLHMANQLVNGGVACIGIYSKTPPAMSHGHGLHPLVPKRATKVGGDVIYHLDERPAFEVWKEFLVKKGIPEAEIIKNPTKFLGMYQFGVPDPAFSKYPRVRIAVGITKEGGIKLAGDIPENSTVWFMEARKDRMEEAVSQCIDQAFNLIDQRKPIGGIVIESIHRFSSLGDGFFEEINLFQRKLAMPFIGFTTFGEFLRPTPEFKWFHNSSFALQILSE</sequence>
<name>A0A7V3ZWR8_UNCW3</name>
<gene>
    <name evidence="3" type="ORF">ENU66_02020</name>
</gene>
<dbReference type="SMART" id="SM00897">
    <property type="entry name" value="FIST"/>
    <property type="match status" value="1"/>
</dbReference>
<accession>A0A7V3ZWR8</accession>